<comment type="caution">
    <text evidence="1">The sequence shown here is derived from an EMBL/GenBank/DDBJ whole genome shotgun (WGS) entry which is preliminary data.</text>
</comment>
<gene>
    <name evidence="1" type="ORF">E2C01_075427</name>
</gene>
<proteinExistence type="predicted"/>
<dbReference type="EMBL" id="VSRR010055118">
    <property type="protein sequence ID" value="MPC80834.1"/>
    <property type="molecule type" value="Genomic_DNA"/>
</dbReference>
<keyword evidence="2" id="KW-1185">Reference proteome</keyword>
<organism evidence="1 2">
    <name type="scientific">Portunus trituberculatus</name>
    <name type="common">Swimming crab</name>
    <name type="synonym">Neptunus trituberculatus</name>
    <dbReference type="NCBI Taxonomy" id="210409"/>
    <lineage>
        <taxon>Eukaryota</taxon>
        <taxon>Metazoa</taxon>
        <taxon>Ecdysozoa</taxon>
        <taxon>Arthropoda</taxon>
        <taxon>Crustacea</taxon>
        <taxon>Multicrustacea</taxon>
        <taxon>Malacostraca</taxon>
        <taxon>Eumalacostraca</taxon>
        <taxon>Eucarida</taxon>
        <taxon>Decapoda</taxon>
        <taxon>Pleocyemata</taxon>
        <taxon>Brachyura</taxon>
        <taxon>Eubrachyura</taxon>
        <taxon>Portunoidea</taxon>
        <taxon>Portunidae</taxon>
        <taxon>Portuninae</taxon>
        <taxon>Portunus</taxon>
    </lineage>
</organism>
<reference evidence="1 2" key="1">
    <citation type="submission" date="2019-05" db="EMBL/GenBank/DDBJ databases">
        <title>Another draft genome of Portunus trituberculatus and its Hox gene families provides insights of decapod evolution.</title>
        <authorList>
            <person name="Jeong J.-H."/>
            <person name="Song I."/>
            <person name="Kim S."/>
            <person name="Choi T."/>
            <person name="Kim D."/>
            <person name="Ryu S."/>
            <person name="Kim W."/>
        </authorList>
    </citation>
    <scope>NUCLEOTIDE SEQUENCE [LARGE SCALE GENOMIC DNA]</scope>
    <source>
        <tissue evidence="1">Muscle</tissue>
    </source>
</reference>
<evidence type="ECO:0000313" key="1">
    <source>
        <dbReference type="EMBL" id="MPC80834.1"/>
    </source>
</evidence>
<dbReference type="Proteomes" id="UP000324222">
    <property type="component" value="Unassembled WGS sequence"/>
</dbReference>
<accession>A0A5B7IK46</accession>
<dbReference type="AlphaFoldDB" id="A0A5B7IK46"/>
<evidence type="ECO:0000313" key="2">
    <source>
        <dbReference type="Proteomes" id="UP000324222"/>
    </source>
</evidence>
<name>A0A5B7IK46_PORTR</name>
<protein>
    <submittedName>
        <fullName evidence="1">Uncharacterized protein</fullName>
    </submittedName>
</protein>
<sequence>MIEEPEGSRLVIADLAKSHPSRGRPRAAPPGAGYRRGGGSLFLVTLKTSWHRPRGLNRGMLPQQRTVLASKGRTLSLI</sequence>